<dbReference type="SUPFAM" id="SSF53474">
    <property type="entry name" value="alpha/beta-Hydrolases"/>
    <property type="match status" value="1"/>
</dbReference>
<evidence type="ECO:0000256" key="2">
    <source>
        <dbReference type="ARBA" id="ARBA00022963"/>
    </source>
</evidence>
<dbReference type="AlphaFoldDB" id="A0A917P7T2"/>
<dbReference type="InterPro" id="IPR029058">
    <property type="entry name" value="AB_hydrolase_fold"/>
</dbReference>
<dbReference type="GO" id="GO:0016042">
    <property type="term" value="P:lipid catabolic process"/>
    <property type="evidence" value="ECO:0007669"/>
    <property type="project" value="UniProtKB-KW"/>
</dbReference>
<feature type="chain" id="PRO_5037550072" description="Dienelactone hydrolase" evidence="5">
    <location>
        <begin position="24"/>
        <end position="469"/>
    </location>
</feature>
<comment type="caution">
    <text evidence="6">The sequence shown here is derived from an EMBL/GenBank/DDBJ whole genome shotgun (WGS) entry which is preliminary data.</text>
</comment>
<evidence type="ECO:0000256" key="3">
    <source>
        <dbReference type="ARBA" id="ARBA00023098"/>
    </source>
</evidence>
<dbReference type="Pfam" id="PF03403">
    <property type="entry name" value="PAF-AH_p_II"/>
    <property type="match status" value="1"/>
</dbReference>
<dbReference type="PANTHER" id="PTHR10272">
    <property type="entry name" value="PLATELET-ACTIVATING FACTOR ACETYLHYDROLASE"/>
    <property type="match status" value="1"/>
</dbReference>
<evidence type="ECO:0000256" key="5">
    <source>
        <dbReference type="SAM" id="SignalP"/>
    </source>
</evidence>
<keyword evidence="7" id="KW-1185">Reference proteome</keyword>
<gene>
    <name evidence="6" type="ORF">GCM10008939_07320</name>
</gene>
<sequence>MTLTPRLSPLRAALLALSALLTAGNGVTLAQMAPAQTPPAPLAAPGDARPDAPQLSARGPHAVGVRTISLTRKDVPDIARAAATTPAPNPLPRYDRPLTVEIWYPATLAAGQVQSTTYTDALGSGPGDAKRPVVPFTFPGRATRDAAPDTKGGRYPLVIFSHGYPGSRYLMSYLAENLASKGYVVASIDHTDSTHADKAAFASTLLNRAQDDQAVLDSVAALSTTGSSFLNNLVDAGNTALLGYSMGGYGALNFAGAAYAQQVGFFVPGGALAARQAGAFTVDPRLKAVVAFAPWGGDYAVKAIGVNNAAQFGFWDASGLSGIRVPTLFLVGDHDDVAGYVGGVKSLFENAVNSDRYMVVYQNARHNSAPNPAPAASLGLPDEYGHYAEPAWDSARLNNLNEHFVTAFLNYRLKGDMAAAAYLNVPTPIAQDGRYSRNPDGTPKADDTYWKGFPARTAIGIELYHLNAR</sequence>
<dbReference type="EMBL" id="BMOE01000001">
    <property type="protein sequence ID" value="GGJ65833.1"/>
    <property type="molecule type" value="Genomic_DNA"/>
</dbReference>
<organism evidence="6 7">
    <name type="scientific">Deinococcus aquiradiocola</name>
    <dbReference type="NCBI Taxonomy" id="393059"/>
    <lineage>
        <taxon>Bacteria</taxon>
        <taxon>Thermotogati</taxon>
        <taxon>Deinococcota</taxon>
        <taxon>Deinococci</taxon>
        <taxon>Deinococcales</taxon>
        <taxon>Deinococcaceae</taxon>
        <taxon>Deinococcus</taxon>
    </lineage>
</organism>
<dbReference type="Proteomes" id="UP000635726">
    <property type="component" value="Unassembled WGS sequence"/>
</dbReference>
<reference evidence="6" key="2">
    <citation type="submission" date="2020-09" db="EMBL/GenBank/DDBJ databases">
        <authorList>
            <person name="Sun Q."/>
            <person name="Ohkuma M."/>
        </authorList>
    </citation>
    <scope>NUCLEOTIDE SEQUENCE</scope>
    <source>
        <strain evidence="6">JCM 14371</strain>
    </source>
</reference>
<dbReference type="PANTHER" id="PTHR10272:SF0">
    <property type="entry name" value="PLATELET-ACTIVATING FACTOR ACETYLHYDROLASE"/>
    <property type="match status" value="1"/>
</dbReference>
<keyword evidence="1" id="KW-0378">Hydrolase</keyword>
<accession>A0A917P7T2</accession>
<evidence type="ECO:0000256" key="4">
    <source>
        <dbReference type="SAM" id="MobiDB-lite"/>
    </source>
</evidence>
<dbReference type="RefSeq" id="WP_188960827.1">
    <property type="nucleotide sequence ID" value="NZ_BMOE01000001.1"/>
</dbReference>
<dbReference type="Gene3D" id="3.40.50.1820">
    <property type="entry name" value="alpha/beta hydrolase"/>
    <property type="match status" value="1"/>
</dbReference>
<keyword evidence="3" id="KW-0443">Lipid metabolism</keyword>
<evidence type="ECO:0000313" key="7">
    <source>
        <dbReference type="Proteomes" id="UP000635726"/>
    </source>
</evidence>
<reference evidence="6" key="1">
    <citation type="journal article" date="2014" name="Int. J. Syst. Evol. Microbiol.">
        <title>Complete genome sequence of Corynebacterium casei LMG S-19264T (=DSM 44701T), isolated from a smear-ripened cheese.</title>
        <authorList>
            <consortium name="US DOE Joint Genome Institute (JGI-PGF)"/>
            <person name="Walter F."/>
            <person name="Albersmeier A."/>
            <person name="Kalinowski J."/>
            <person name="Ruckert C."/>
        </authorList>
    </citation>
    <scope>NUCLEOTIDE SEQUENCE</scope>
    <source>
        <strain evidence="6">JCM 14371</strain>
    </source>
</reference>
<name>A0A917P7T2_9DEIO</name>
<evidence type="ECO:0000313" key="6">
    <source>
        <dbReference type="EMBL" id="GGJ65833.1"/>
    </source>
</evidence>
<keyword evidence="2" id="KW-0442">Lipid degradation</keyword>
<feature type="region of interest" description="Disordered" evidence="4">
    <location>
        <begin position="36"/>
        <end position="58"/>
    </location>
</feature>
<proteinExistence type="predicted"/>
<dbReference type="GO" id="GO:0003847">
    <property type="term" value="F:1-alkyl-2-acetylglycerophosphocholine esterase activity"/>
    <property type="evidence" value="ECO:0007669"/>
    <property type="project" value="TreeGrafter"/>
</dbReference>
<protein>
    <recommendedName>
        <fullName evidence="8">Dienelactone hydrolase</fullName>
    </recommendedName>
</protein>
<evidence type="ECO:0000256" key="1">
    <source>
        <dbReference type="ARBA" id="ARBA00022801"/>
    </source>
</evidence>
<feature type="signal peptide" evidence="5">
    <location>
        <begin position="1"/>
        <end position="23"/>
    </location>
</feature>
<evidence type="ECO:0008006" key="8">
    <source>
        <dbReference type="Google" id="ProtNLM"/>
    </source>
</evidence>
<keyword evidence="5" id="KW-0732">Signal</keyword>